<organism evidence="2 3">
    <name type="scientific">Circinella minor</name>
    <dbReference type="NCBI Taxonomy" id="1195481"/>
    <lineage>
        <taxon>Eukaryota</taxon>
        <taxon>Fungi</taxon>
        <taxon>Fungi incertae sedis</taxon>
        <taxon>Mucoromycota</taxon>
        <taxon>Mucoromycotina</taxon>
        <taxon>Mucoromycetes</taxon>
        <taxon>Mucorales</taxon>
        <taxon>Lichtheimiaceae</taxon>
        <taxon>Circinella</taxon>
    </lineage>
</organism>
<dbReference type="OrthoDB" id="2252527at2759"/>
<evidence type="ECO:0000313" key="2">
    <source>
        <dbReference type="EMBL" id="KAG2227050.1"/>
    </source>
</evidence>
<dbReference type="EMBL" id="JAEPRB010000011">
    <property type="protein sequence ID" value="KAG2227050.1"/>
    <property type="molecule type" value="Genomic_DNA"/>
</dbReference>
<name>A0A8H7SCK3_9FUNG</name>
<feature type="compositionally biased region" description="Basic and acidic residues" evidence="1">
    <location>
        <begin position="60"/>
        <end position="81"/>
    </location>
</feature>
<accession>A0A8H7SCK3</accession>
<gene>
    <name evidence="2" type="ORF">INT45_006457</name>
</gene>
<protein>
    <submittedName>
        <fullName evidence="2">Uncharacterized protein</fullName>
    </submittedName>
</protein>
<dbReference type="AlphaFoldDB" id="A0A8H7SCK3"/>
<sequence>MASEQDKIMLNEHEKILPAQKVGGMRVPAPNENRVPLKAEDKEQHHTDLLQQEESEEQTEENKEIEMEQEKAFRQMQDEAMRSQVPSMNAYNPKNNAGSMMGRGPNYNPQYQQRSMNH</sequence>
<evidence type="ECO:0000313" key="3">
    <source>
        <dbReference type="Proteomes" id="UP000646827"/>
    </source>
</evidence>
<comment type="caution">
    <text evidence="2">The sequence shown here is derived from an EMBL/GenBank/DDBJ whole genome shotgun (WGS) entry which is preliminary data.</text>
</comment>
<keyword evidence="3" id="KW-1185">Reference proteome</keyword>
<proteinExistence type="predicted"/>
<dbReference type="Proteomes" id="UP000646827">
    <property type="component" value="Unassembled WGS sequence"/>
</dbReference>
<feature type="compositionally biased region" description="Basic and acidic residues" evidence="1">
    <location>
        <begin position="35"/>
        <end position="48"/>
    </location>
</feature>
<feature type="compositionally biased region" description="Polar residues" evidence="1">
    <location>
        <begin position="84"/>
        <end position="98"/>
    </location>
</feature>
<evidence type="ECO:0000256" key="1">
    <source>
        <dbReference type="SAM" id="MobiDB-lite"/>
    </source>
</evidence>
<feature type="compositionally biased region" description="Polar residues" evidence="1">
    <location>
        <begin position="107"/>
        <end position="118"/>
    </location>
</feature>
<feature type="region of interest" description="Disordered" evidence="1">
    <location>
        <begin position="19"/>
        <end position="118"/>
    </location>
</feature>
<reference evidence="2 3" key="1">
    <citation type="submission" date="2020-12" db="EMBL/GenBank/DDBJ databases">
        <title>Metabolic potential, ecology and presence of endohyphal bacteria is reflected in genomic diversity of Mucoromycotina.</title>
        <authorList>
            <person name="Muszewska A."/>
            <person name="Okrasinska A."/>
            <person name="Steczkiewicz K."/>
            <person name="Drgas O."/>
            <person name="Orlowska M."/>
            <person name="Perlinska-Lenart U."/>
            <person name="Aleksandrzak-Piekarczyk T."/>
            <person name="Szatraj K."/>
            <person name="Zielenkiewicz U."/>
            <person name="Pilsyk S."/>
            <person name="Malc E."/>
            <person name="Mieczkowski P."/>
            <person name="Kruszewska J.S."/>
            <person name="Biernat P."/>
            <person name="Pawlowska J."/>
        </authorList>
    </citation>
    <scope>NUCLEOTIDE SEQUENCE [LARGE SCALE GENOMIC DNA]</scope>
    <source>
        <strain evidence="2 3">CBS 142.35</strain>
    </source>
</reference>